<evidence type="ECO:0000259" key="8">
    <source>
        <dbReference type="SMART" id="SM00829"/>
    </source>
</evidence>
<proteinExistence type="inferred from homology"/>
<dbReference type="SUPFAM" id="SSF50129">
    <property type="entry name" value="GroES-like"/>
    <property type="match status" value="1"/>
</dbReference>
<comment type="caution">
    <text evidence="9">The sequence shown here is derived from an EMBL/GenBank/DDBJ whole genome shotgun (WGS) entry which is preliminary data.</text>
</comment>
<evidence type="ECO:0000256" key="1">
    <source>
        <dbReference type="ARBA" id="ARBA00001947"/>
    </source>
</evidence>
<dbReference type="GO" id="GO:0005737">
    <property type="term" value="C:cytoplasm"/>
    <property type="evidence" value="ECO:0007669"/>
    <property type="project" value="TreeGrafter"/>
</dbReference>
<dbReference type="EMBL" id="SOZI01000160">
    <property type="protein sequence ID" value="TNY18035.1"/>
    <property type="molecule type" value="Genomic_DNA"/>
</dbReference>
<gene>
    <name evidence="9" type="ORF">DMC30DRAFT_404230</name>
</gene>
<dbReference type="OrthoDB" id="1879366at2759"/>
<protein>
    <submittedName>
        <fullName evidence="9">Chaperonin 10-like protein</fullName>
    </submittedName>
</protein>
<dbReference type="InterPro" id="IPR013149">
    <property type="entry name" value="ADH-like_C"/>
</dbReference>
<dbReference type="FunFam" id="3.40.50.720:FF:000039">
    <property type="entry name" value="Alcohol dehydrogenase AdhP"/>
    <property type="match status" value="1"/>
</dbReference>
<dbReference type="STRING" id="5288.A0A5C5FN10"/>
<dbReference type="GO" id="GO:0004022">
    <property type="term" value="F:alcohol dehydrogenase (NAD+) activity"/>
    <property type="evidence" value="ECO:0007669"/>
    <property type="project" value="TreeGrafter"/>
</dbReference>
<name>A0A5C5FN10_9BASI</name>
<dbReference type="InterPro" id="IPR036291">
    <property type="entry name" value="NAD(P)-bd_dom_sf"/>
</dbReference>
<dbReference type="Gene3D" id="3.40.50.720">
    <property type="entry name" value="NAD(P)-binding Rossmann-like Domain"/>
    <property type="match status" value="1"/>
</dbReference>
<dbReference type="InterPro" id="IPR013154">
    <property type="entry name" value="ADH-like_N"/>
</dbReference>
<dbReference type="AlphaFoldDB" id="A0A5C5FN10"/>
<dbReference type="Pfam" id="PF08240">
    <property type="entry name" value="ADH_N"/>
    <property type="match status" value="1"/>
</dbReference>
<dbReference type="SMART" id="SM00829">
    <property type="entry name" value="PKS_ER"/>
    <property type="match status" value="1"/>
</dbReference>
<evidence type="ECO:0000313" key="10">
    <source>
        <dbReference type="Proteomes" id="UP000311382"/>
    </source>
</evidence>
<dbReference type="InterPro" id="IPR011032">
    <property type="entry name" value="GroES-like_sf"/>
</dbReference>
<dbReference type="InterPro" id="IPR020843">
    <property type="entry name" value="ER"/>
</dbReference>
<dbReference type="CDD" id="cd08297">
    <property type="entry name" value="CAD3"/>
    <property type="match status" value="1"/>
</dbReference>
<dbReference type="SUPFAM" id="SSF51735">
    <property type="entry name" value="NAD(P)-binding Rossmann-fold domains"/>
    <property type="match status" value="1"/>
</dbReference>
<feature type="domain" description="Enoyl reductase (ER)" evidence="8">
    <location>
        <begin position="21"/>
        <end position="357"/>
    </location>
</feature>
<dbReference type="Proteomes" id="UP000311382">
    <property type="component" value="Unassembled WGS sequence"/>
</dbReference>
<organism evidence="9 10">
    <name type="scientific">Rhodotorula diobovata</name>
    <dbReference type="NCBI Taxonomy" id="5288"/>
    <lineage>
        <taxon>Eukaryota</taxon>
        <taxon>Fungi</taxon>
        <taxon>Dikarya</taxon>
        <taxon>Basidiomycota</taxon>
        <taxon>Pucciniomycotina</taxon>
        <taxon>Microbotryomycetes</taxon>
        <taxon>Sporidiobolales</taxon>
        <taxon>Sporidiobolaceae</taxon>
        <taxon>Rhodotorula</taxon>
    </lineage>
</organism>
<accession>A0A5C5FN10</accession>
<dbReference type="Pfam" id="PF00107">
    <property type="entry name" value="ADH_zinc_N"/>
    <property type="match status" value="1"/>
</dbReference>
<evidence type="ECO:0000256" key="5">
    <source>
        <dbReference type="ARBA" id="ARBA00023002"/>
    </source>
</evidence>
<keyword evidence="3 7" id="KW-0479">Metal-binding</keyword>
<evidence type="ECO:0000256" key="2">
    <source>
        <dbReference type="ARBA" id="ARBA00008072"/>
    </source>
</evidence>
<sequence length="361" mass="37808">MSSAAQDIPDKARAAVVVNRGEDYKIELREDYPVPKPGKGELLLRLSATGLCSSDVHLARNDWHWPLVDSCKVVGHEGAGVVVALGEGVDPDEWKVGDRAGIKPLYSACGTCRSCRRGHETHCPKLSAYGSHIDGSYSEYALTLASYTSRIPEGLSDEMAAPILCSGATVYAAIKKSGARAGQWLVIPGAGGGVGSMAVQYARYAGIRVIAIDAGNKGDLCRSLGAEVFIDFQTCSDIHGEVRKITKGGADAIIVTGGSKSAYDGTHRMLAPGSRMVCVGMPPAGAALAGGDPHEFIMGGIGLVGSLVAGMQDVDEALEIAANGGIKLDNLHVHKFEEIPELFAKLGEGKIIGRAVVKLRD</sequence>
<evidence type="ECO:0000256" key="7">
    <source>
        <dbReference type="RuleBase" id="RU361277"/>
    </source>
</evidence>
<dbReference type="Gene3D" id="3.90.180.10">
    <property type="entry name" value="Medium-chain alcohol dehydrogenases, catalytic domain"/>
    <property type="match status" value="1"/>
</dbReference>
<keyword evidence="5" id="KW-0560">Oxidoreductase</keyword>
<keyword evidence="6" id="KW-0520">NAD</keyword>
<dbReference type="GO" id="GO:0008270">
    <property type="term" value="F:zinc ion binding"/>
    <property type="evidence" value="ECO:0007669"/>
    <property type="project" value="InterPro"/>
</dbReference>
<evidence type="ECO:0000256" key="4">
    <source>
        <dbReference type="ARBA" id="ARBA00022833"/>
    </source>
</evidence>
<evidence type="ECO:0000256" key="3">
    <source>
        <dbReference type="ARBA" id="ARBA00022723"/>
    </source>
</evidence>
<evidence type="ECO:0000256" key="6">
    <source>
        <dbReference type="ARBA" id="ARBA00023027"/>
    </source>
</evidence>
<dbReference type="InterPro" id="IPR002328">
    <property type="entry name" value="ADH_Zn_CS"/>
</dbReference>
<comment type="cofactor">
    <cofactor evidence="1 7">
        <name>Zn(2+)</name>
        <dbReference type="ChEBI" id="CHEBI:29105"/>
    </cofactor>
</comment>
<dbReference type="PROSITE" id="PS00059">
    <property type="entry name" value="ADH_ZINC"/>
    <property type="match status" value="1"/>
</dbReference>
<dbReference type="PANTHER" id="PTHR42940:SF1">
    <property type="entry name" value="ENOYL REDUCTASE (ER) DOMAIN-CONTAINING PROTEIN"/>
    <property type="match status" value="1"/>
</dbReference>
<reference evidence="9 10" key="1">
    <citation type="submission" date="2019-03" db="EMBL/GenBank/DDBJ databases">
        <title>Rhodosporidium diobovatum UCD-FST 08-225 genome sequencing, assembly, and annotation.</title>
        <authorList>
            <person name="Fakankun I.U."/>
            <person name="Fristensky B."/>
            <person name="Levin D.B."/>
        </authorList>
    </citation>
    <scope>NUCLEOTIDE SEQUENCE [LARGE SCALE GENOMIC DNA]</scope>
    <source>
        <strain evidence="9 10">UCD-FST 08-225</strain>
    </source>
</reference>
<dbReference type="PANTHER" id="PTHR42940">
    <property type="entry name" value="ALCOHOL DEHYDROGENASE 1-RELATED"/>
    <property type="match status" value="1"/>
</dbReference>
<keyword evidence="4 7" id="KW-0862">Zinc</keyword>
<comment type="similarity">
    <text evidence="2 7">Belongs to the zinc-containing alcohol dehydrogenase family.</text>
</comment>
<keyword evidence="10" id="KW-1185">Reference proteome</keyword>
<evidence type="ECO:0000313" key="9">
    <source>
        <dbReference type="EMBL" id="TNY18035.1"/>
    </source>
</evidence>